<feature type="compositionally biased region" description="Basic residues" evidence="1">
    <location>
        <begin position="228"/>
        <end position="237"/>
    </location>
</feature>
<proteinExistence type="predicted"/>
<sequence>GQTEADRPPGPAEPRRAPRRAALARPRVDRGARARARRLRLEERCPHCHAQPAAADGPGAHHAQSDRALPHYGDARGLRRDPARVAGHPLPGLRVRTAGLLKGRATGRAPSPARCAGALRRGRRVRLSRRAATGDHLPSGLQRRRVQHATACTGVLQLRVTHVDLARDPLSGAYRRARGHAPRCCHSRPASQGASLRDPRDRGARGVAPHDRPGHDDPRDGAADRALRVVHPRRARPWRSAWGAGGSPCPVRGAL</sequence>
<reference evidence="2" key="1">
    <citation type="submission" date="2020-02" db="EMBL/GenBank/DDBJ databases">
        <authorList>
            <person name="Meier V. D."/>
        </authorList>
    </citation>
    <scope>NUCLEOTIDE SEQUENCE</scope>
    <source>
        <strain evidence="2">AVDCRST_MAG17</strain>
    </source>
</reference>
<feature type="non-terminal residue" evidence="2">
    <location>
        <position position="255"/>
    </location>
</feature>
<name>A0A6J4S4G0_9ACTN</name>
<gene>
    <name evidence="2" type="ORF">AVDCRST_MAG17-400</name>
</gene>
<organism evidence="2">
    <name type="scientific">uncultured Solirubrobacterales bacterium</name>
    <dbReference type="NCBI Taxonomy" id="768556"/>
    <lineage>
        <taxon>Bacteria</taxon>
        <taxon>Bacillati</taxon>
        <taxon>Actinomycetota</taxon>
        <taxon>Thermoleophilia</taxon>
        <taxon>Solirubrobacterales</taxon>
        <taxon>environmental samples</taxon>
    </lineage>
</organism>
<feature type="compositionally biased region" description="Basic and acidic residues" evidence="1">
    <location>
        <begin position="197"/>
        <end position="227"/>
    </location>
</feature>
<feature type="region of interest" description="Disordered" evidence="1">
    <location>
        <begin position="178"/>
        <end position="255"/>
    </location>
</feature>
<feature type="non-terminal residue" evidence="2">
    <location>
        <position position="1"/>
    </location>
</feature>
<accession>A0A6J4S4G0</accession>
<dbReference type="AlphaFoldDB" id="A0A6J4S4G0"/>
<protein>
    <submittedName>
        <fullName evidence="2">Twin-arginine translocation protein TatC</fullName>
    </submittedName>
</protein>
<dbReference type="EMBL" id="CADCVV010000030">
    <property type="protein sequence ID" value="CAA9485009.1"/>
    <property type="molecule type" value="Genomic_DNA"/>
</dbReference>
<evidence type="ECO:0000256" key="1">
    <source>
        <dbReference type="SAM" id="MobiDB-lite"/>
    </source>
</evidence>
<feature type="region of interest" description="Disordered" evidence="1">
    <location>
        <begin position="1"/>
        <end position="33"/>
    </location>
</feature>
<evidence type="ECO:0000313" key="2">
    <source>
        <dbReference type="EMBL" id="CAA9485009.1"/>
    </source>
</evidence>